<gene>
    <name evidence="2" type="ORF">A4U53_17860</name>
</gene>
<comment type="caution">
    <text evidence="2">The sequence shown here is derived from an EMBL/GenBank/DDBJ whole genome shotgun (WGS) entry which is preliminary data.</text>
</comment>
<accession>A0A179BUA7</accession>
<protein>
    <recommendedName>
        <fullName evidence="1">SGNH hydrolase-type esterase domain-containing protein</fullName>
    </recommendedName>
</protein>
<evidence type="ECO:0000259" key="1">
    <source>
        <dbReference type="Pfam" id="PF13472"/>
    </source>
</evidence>
<feature type="domain" description="SGNH hydrolase-type esterase" evidence="1">
    <location>
        <begin position="35"/>
        <end position="171"/>
    </location>
</feature>
<reference evidence="2" key="1">
    <citation type="submission" date="2016-04" db="EMBL/GenBank/DDBJ databases">
        <title>Fast-growing isolate from the root nodules of Vavilovia formosa.</title>
        <authorList>
            <person name="Kimeklis A."/>
            <person name="Safronova V."/>
            <person name="Belimov A."/>
            <person name="Andronov E."/>
        </authorList>
    </citation>
    <scope>NUCLEOTIDE SEQUENCE [LARGE SCALE GENOMIC DNA]</scope>
    <source>
        <strain evidence="2">Vaf-46</strain>
    </source>
</reference>
<sequence length="193" mass="20171">MMTVAVNAWTVGPGAIVLLGDSNTEMMRPTAIGGCQIINAGFGGARIADIARRADGLADLTRPAIVHIMIGTNDAMDGVQQGAVDSLAGIVDAFQKRGATVVLWRLPPSGPKAGDLANFRRINDLITNVAKSKGVELESDWAGPITGSDGYAKQGWLIGDDIHLTPNGQAARVARIAALDSSILRQRNVSCAK</sequence>
<dbReference type="EMBL" id="LWBS01000121">
    <property type="protein sequence ID" value="OAP95089.1"/>
    <property type="molecule type" value="Genomic_DNA"/>
</dbReference>
<dbReference type="PANTHER" id="PTHR30383">
    <property type="entry name" value="THIOESTERASE 1/PROTEASE 1/LYSOPHOSPHOLIPASE L1"/>
    <property type="match status" value="1"/>
</dbReference>
<name>A0A179BUA7_RHILE</name>
<dbReference type="AlphaFoldDB" id="A0A179BUA7"/>
<dbReference type="InterPro" id="IPR013830">
    <property type="entry name" value="SGNH_hydro"/>
</dbReference>
<proteinExistence type="predicted"/>
<dbReference type="Pfam" id="PF13472">
    <property type="entry name" value="Lipase_GDSL_2"/>
    <property type="match status" value="1"/>
</dbReference>
<dbReference type="Gene3D" id="3.40.50.1110">
    <property type="entry name" value="SGNH hydrolase"/>
    <property type="match status" value="1"/>
</dbReference>
<dbReference type="SUPFAM" id="SSF52266">
    <property type="entry name" value="SGNH hydrolase"/>
    <property type="match status" value="1"/>
</dbReference>
<evidence type="ECO:0000313" key="2">
    <source>
        <dbReference type="EMBL" id="OAP95089.1"/>
    </source>
</evidence>
<organism evidence="2">
    <name type="scientific">Rhizobium leguminosarum</name>
    <dbReference type="NCBI Taxonomy" id="384"/>
    <lineage>
        <taxon>Bacteria</taxon>
        <taxon>Pseudomonadati</taxon>
        <taxon>Pseudomonadota</taxon>
        <taxon>Alphaproteobacteria</taxon>
        <taxon>Hyphomicrobiales</taxon>
        <taxon>Rhizobiaceae</taxon>
        <taxon>Rhizobium/Agrobacterium group</taxon>
        <taxon>Rhizobium</taxon>
    </lineage>
</organism>
<dbReference type="InterPro" id="IPR051532">
    <property type="entry name" value="Ester_Hydrolysis_Enzymes"/>
</dbReference>
<dbReference type="GO" id="GO:0016788">
    <property type="term" value="F:hydrolase activity, acting on ester bonds"/>
    <property type="evidence" value="ECO:0007669"/>
    <property type="project" value="UniProtKB-ARBA"/>
</dbReference>
<dbReference type="InterPro" id="IPR036514">
    <property type="entry name" value="SGNH_hydro_sf"/>
</dbReference>